<sequence>MVQPAKILGRLYFSYAVAHPHHIQIKSTNVLSAFGLFIRAKFDRNRNCSYLFLFGDGPAASVNFLFGVGQATAVMEQWQQTSGSSLSGDER</sequence>
<evidence type="ECO:0000313" key="2">
    <source>
        <dbReference type="Proteomes" id="UP001234297"/>
    </source>
</evidence>
<accession>A0ACC2K937</accession>
<organism evidence="1 2">
    <name type="scientific">Persea americana</name>
    <name type="common">Avocado</name>
    <dbReference type="NCBI Taxonomy" id="3435"/>
    <lineage>
        <taxon>Eukaryota</taxon>
        <taxon>Viridiplantae</taxon>
        <taxon>Streptophyta</taxon>
        <taxon>Embryophyta</taxon>
        <taxon>Tracheophyta</taxon>
        <taxon>Spermatophyta</taxon>
        <taxon>Magnoliopsida</taxon>
        <taxon>Magnoliidae</taxon>
        <taxon>Laurales</taxon>
        <taxon>Lauraceae</taxon>
        <taxon>Persea</taxon>
    </lineage>
</organism>
<evidence type="ECO:0000313" key="1">
    <source>
        <dbReference type="EMBL" id="KAJ8617553.1"/>
    </source>
</evidence>
<keyword evidence="2" id="KW-1185">Reference proteome</keyword>
<gene>
    <name evidence="1" type="ORF">MRB53_013739</name>
</gene>
<comment type="caution">
    <text evidence="1">The sequence shown here is derived from an EMBL/GenBank/DDBJ whole genome shotgun (WGS) entry which is preliminary data.</text>
</comment>
<protein>
    <submittedName>
        <fullName evidence="1">Uncharacterized protein</fullName>
    </submittedName>
</protein>
<reference evidence="1 2" key="1">
    <citation type="journal article" date="2022" name="Hortic Res">
        <title>A haplotype resolved chromosomal level avocado genome allows analysis of novel avocado genes.</title>
        <authorList>
            <person name="Nath O."/>
            <person name="Fletcher S.J."/>
            <person name="Hayward A."/>
            <person name="Shaw L.M."/>
            <person name="Masouleh A.K."/>
            <person name="Furtado A."/>
            <person name="Henry R.J."/>
            <person name="Mitter N."/>
        </authorList>
    </citation>
    <scope>NUCLEOTIDE SEQUENCE [LARGE SCALE GENOMIC DNA]</scope>
    <source>
        <strain evidence="2">cv. Hass</strain>
    </source>
</reference>
<proteinExistence type="predicted"/>
<dbReference type="Proteomes" id="UP001234297">
    <property type="component" value="Chromosome 4"/>
</dbReference>
<dbReference type="EMBL" id="CM056812">
    <property type="protein sequence ID" value="KAJ8617553.1"/>
    <property type="molecule type" value="Genomic_DNA"/>
</dbReference>
<name>A0ACC2K937_PERAE</name>